<feature type="active site" description="Schiff-base intermediate with substrate; via pyruvic acid" evidence="11">
    <location>
        <position position="196"/>
    </location>
</feature>
<keyword evidence="2 11" id="KW-0444">Lipid biosynthesis</keyword>
<evidence type="ECO:0000256" key="3">
    <source>
        <dbReference type="ARBA" id="ARBA00022793"/>
    </source>
</evidence>
<dbReference type="EC" id="4.1.1.65" evidence="11"/>
<dbReference type="HAMAP" id="MF_00664">
    <property type="entry name" value="PS_decarb_PSD_A"/>
    <property type="match status" value="1"/>
</dbReference>
<evidence type="ECO:0000256" key="9">
    <source>
        <dbReference type="ARBA" id="ARBA00023264"/>
    </source>
</evidence>
<keyword evidence="7 11" id="KW-0594">Phospholipid biosynthesis</keyword>
<accession>A0A8G0ZWQ8</accession>
<dbReference type="NCBIfam" id="NF003679">
    <property type="entry name" value="PRK05305.1-3"/>
    <property type="match status" value="1"/>
</dbReference>
<keyword evidence="3 11" id="KW-0210">Decarboxylase</keyword>
<evidence type="ECO:0000256" key="6">
    <source>
        <dbReference type="ARBA" id="ARBA00023145"/>
    </source>
</evidence>
<dbReference type="EMBL" id="CP069370">
    <property type="protein sequence ID" value="QYZ71552.1"/>
    <property type="molecule type" value="Genomic_DNA"/>
</dbReference>
<comment type="subunit">
    <text evidence="11">Heterodimer of a large membrane-associated beta subunit and a small pyruvoyl-containing alpha subunit.</text>
</comment>
<dbReference type="Pfam" id="PF02666">
    <property type="entry name" value="PS_Dcarbxylase"/>
    <property type="match status" value="1"/>
</dbReference>
<evidence type="ECO:0000256" key="10">
    <source>
        <dbReference type="ARBA" id="ARBA00023317"/>
    </source>
</evidence>
<feature type="chain" id="PRO_5035025996" description="Phosphatidylserine decarboxylase alpha chain" evidence="11">
    <location>
        <begin position="196"/>
        <end position="238"/>
    </location>
</feature>
<dbReference type="GO" id="GO:0006646">
    <property type="term" value="P:phosphatidylethanolamine biosynthetic process"/>
    <property type="evidence" value="ECO:0007669"/>
    <property type="project" value="UniProtKB-UniRule"/>
</dbReference>
<dbReference type="InterPro" id="IPR003817">
    <property type="entry name" value="PS_Dcarbxylase"/>
</dbReference>
<dbReference type="AlphaFoldDB" id="A0A8G0ZWQ8"/>
<keyword evidence="9 11" id="KW-1208">Phospholipid metabolism</keyword>
<evidence type="ECO:0000256" key="5">
    <source>
        <dbReference type="ARBA" id="ARBA00023136"/>
    </source>
</evidence>
<comment type="pathway">
    <text evidence="11">Phospholipid metabolism; phosphatidylethanolamine biosynthesis; phosphatidylethanolamine from CDP-diacylglycerol: step 2/2.</text>
</comment>
<evidence type="ECO:0000256" key="7">
    <source>
        <dbReference type="ARBA" id="ARBA00023209"/>
    </source>
</evidence>
<gene>
    <name evidence="11" type="primary">psd</name>
    <name evidence="13" type="ORF">JO391_08680</name>
</gene>
<comment type="subcellular location">
    <subcellularLocation>
        <location evidence="11">Cell membrane</location>
        <topology evidence="11">Peripheral membrane protein</topology>
    </subcellularLocation>
</comment>
<dbReference type="PANTHER" id="PTHR35809">
    <property type="entry name" value="ARCHAETIDYLSERINE DECARBOXYLASE PROENZYME-RELATED"/>
    <property type="match status" value="1"/>
</dbReference>
<organism evidence="13 14">
    <name type="scientific">Neotabrizicola shimadae</name>
    <dbReference type="NCBI Taxonomy" id="2807096"/>
    <lineage>
        <taxon>Bacteria</taxon>
        <taxon>Pseudomonadati</taxon>
        <taxon>Pseudomonadota</taxon>
        <taxon>Alphaproteobacteria</taxon>
        <taxon>Rhodobacterales</taxon>
        <taxon>Paracoccaceae</taxon>
        <taxon>Neotabrizicola</taxon>
    </lineage>
</organism>
<keyword evidence="10 11" id="KW-0670">Pyruvate</keyword>
<feature type="site" description="Cleavage (non-hydrolytic); by autocatalysis" evidence="11">
    <location>
        <begin position="195"/>
        <end position="196"/>
    </location>
</feature>
<comment type="similarity">
    <text evidence="11">Belongs to the phosphatidylserine decarboxylase family. PSD-A subfamily.</text>
</comment>
<evidence type="ECO:0000256" key="2">
    <source>
        <dbReference type="ARBA" id="ARBA00022516"/>
    </source>
</evidence>
<dbReference type="GO" id="GO:0005886">
    <property type="term" value="C:plasma membrane"/>
    <property type="evidence" value="ECO:0007669"/>
    <property type="project" value="UniProtKB-SubCell"/>
</dbReference>
<evidence type="ECO:0000313" key="14">
    <source>
        <dbReference type="Proteomes" id="UP000826300"/>
    </source>
</evidence>
<keyword evidence="5 11" id="KW-0472">Membrane</keyword>
<keyword evidence="8 11" id="KW-0456">Lyase</keyword>
<dbReference type="NCBIfam" id="NF003685">
    <property type="entry name" value="PRK05305.2-5"/>
    <property type="match status" value="1"/>
</dbReference>
<evidence type="ECO:0000256" key="8">
    <source>
        <dbReference type="ARBA" id="ARBA00023239"/>
    </source>
</evidence>
<keyword evidence="14" id="KW-1185">Reference proteome</keyword>
<evidence type="ECO:0000256" key="4">
    <source>
        <dbReference type="ARBA" id="ARBA00023098"/>
    </source>
</evidence>
<dbReference type="NCBIfam" id="NF003677">
    <property type="entry name" value="PRK05305.1-1"/>
    <property type="match status" value="1"/>
</dbReference>
<comment type="cofactor">
    <cofactor evidence="11">
        <name>pyruvate</name>
        <dbReference type="ChEBI" id="CHEBI:15361"/>
    </cofactor>
    <text evidence="11">Binds 1 pyruvoyl group covalently per subunit.</text>
</comment>
<dbReference type="NCBIfam" id="NF003678">
    <property type="entry name" value="PRK05305.1-2"/>
    <property type="match status" value="1"/>
</dbReference>
<proteinExistence type="inferred from homology"/>
<evidence type="ECO:0000256" key="12">
    <source>
        <dbReference type="SAM" id="Phobius"/>
    </source>
</evidence>
<dbReference type="Proteomes" id="UP000826300">
    <property type="component" value="Chromosome"/>
</dbReference>
<protein>
    <recommendedName>
        <fullName evidence="11">Phosphatidylserine decarboxylase proenzyme</fullName>
        <ecNumber evidence="11">4.1.1.65</ecNumber>
    </recommendedName>
    <component>
        <recommendedName>
            <fullName evidence="11">Phosphatidylserine decarboxylase alpha chain</fullName>
        </recommendedName>
    </component>
    <component>
        <recommendedName>
            <fullName evidence="11">Phosphatidylserine decarboxylase beta chain</fullName>
        </recommendedName>
    </component>
</protein>
<comment type="PTM">
    <text evidence="11">Is synthesized initially as an inactive proenzyme. Formation of the active enzyme involves a self-maturation process in which the active site pyruvoyl group is generated from an internal serine residue via an autocatalytic post-translational modification. Two non-identical subunits are generated from the proenzyme in this reaction, and the pyruvate is formed at the N-terminus of the alpha chain, which is derived from the carboxyl end of the proenzyme. The post-translation cleavage follows an unusual pathway, termed non-hydrolytic serinolysis, in which the side chain hydroxyl group of the serine supplies its oxygen atom to form the C-terminus of the beta chain, while the remainder of the serine residue undergoes an oxidative deamination to produce ammonia and the pyruvoyl prosthetic group on the alpha chain.</text>
</comment>
<comment type="catalytic activity">
    <reaction evidence="11">
        <text>a 1,2-diacyl-sn-glycero-3-phospho-L-serine + H(+) = a 1,2-diacyl-sn-glycero-3-phosphoethanolamine + CO2</text>
        <dbReference type="Rhea" id="RHEA:20828"/>
        <dbReference type="ChEBI" id="CHEBI:15378"/>
        <dbReference type="ChEBI" id="CHEBI:16526"/>
        <dbReference type="ChEBI" id="CHEBI:57262"/>
        <dbReference type="ChEBI" id="CHEBI:64612"/>
        <dbReference type="EC" id="4.1.1.65"/>
    </reaction>
</comment>
<dbReference type="PANTHER" id="PTHR35809:SF1">
    <property type="entry name" value="ARCHAETIDYLSERINE DECARBOXYLASE PROENZYME-RELATED"/>
    <property type="match status" value="1"/>
</dbReference>
<dbReference type="GO" id="GO:0004609">
    <property type="term" value="F:phosphatidylserine decarboxylase activity"/>
    <property type="evidence" value="ECO:0007669"/>
    <property type="project" value="UniProtKB-UniRule"/>
</dbReference>
<name>A0A8G0ZWQ8_9RHOB</name>
<keyword evidence="1 11" id="KW-1003">Cell membrane</keyword>
<dbReference type="UniPathway" id="UPA00558">
    <property type="reaction ID" value="UER00616"/>
</dbReference>
<keyword evidence="4 11" id="KW-0443">Lipid metabolism</keyword>
<evidence type="ECO:0000256" key="11">
    <source>
        <dbReference type="HAMAP-Rule" id="MF_00664"/>
    </source>
</evidence>
<comment type="function">
    <text evidence="11">Catalyzes the formation of phosphatidylethanolamine (PtdEtn) from phosphatidylserine (PtdSer).</text>
</comment>
<keyword evidence="12" id="KW-0812">Transmembrane</keyword>
<feature type="chain" id="PRO_5035025997" description="Phosphatidylserine decarboxylase beta chain" evidence="11">
    <location>
        <begin position="1"/>
        <end position="195"/>
    </location>
</feature>
<feature type="modified residue" description="Pyruvic acid (Ser); by autocatalysis" evidence="11">
    <location>
        <position position="196"/>
    </location>
</feature>
<evidence type="ECO:0000256" key="1">
    <source>
        <dbReference type="ARBA" id="ARBA00022475"/>
    </source>
</evidence>
<reference evidence="13" key="1">
    <citation type="submission" date="2021-02" db="EMBL/GenBank/DDBJ databases">
        <title>Rhodobacter shimadae sp. nov., an aerobic anoxygenic phototrophic bacterium isolated from a hot spring.</title>
        <authorList>
            <person name="Muramatsu S."/>
            <person name="Haruta S."/>
            <person name="Hirose S."/>
            <person name="Hanada S."/>
        </authorList>
    </citation>
    <scope>NUCLEOTIDE SEQUENCE</scope>
    <source>
        <strain evidence="13">N10</strain>
    </source>
</reference>
<keyword evidence="12" id="KW-1133">Transmembrane helix</keyword>
<dbReference type="RefSeq" id="WP_220664146.1">
    <property type="nucleotide sequence ID" value="NZ_CP069370.1"/>
</dbReference>
<dbReference type="KEGG" id="nsm:JO391_08680"/>
<dbReference type="InterPro" id="IPR033175">
    <property type="entry name" value="PSD-A"/>
</dbReference>
<keyword evidence="6 11" id="KW-0865">Zymogen</keyword>
<feature type="transmembrane region" description="Helical" evidence="12">
    <location>
        <begin position="26"/>
        <end position="59"/>
    </location>
</feature>
<evidence type="ECO:0000313" key="13">
    <source>
        <dbReference type="EMBL" id="QYZ71552.1"/>
    </source>
</evidence>
<sequence length="238" mass="25720">MPRSDTPGVSMLGTFLKPMHPEGRKFVGLAAALTLVLFLLWEPLGWIGTGLTVWVYYFFRDPRRSVPAGEGLIVSPADGVVSLIEPAVPPAELGLGPQPLTRVSVFMSVFNCHVNRAPIAGTVSKVAYRPGKFLNASLDKASEDNERNGLVLDLPDGRKLAVVQIAGLVARRILCFVTEGQGLRTGERFGLIRFGSRLDVYLPEGVEPQVALGQTMIAGETVIAVLGTTLPRRFARVE</sequence>